<evidence type="ECO:0000256" key="2">
    <source>
        <dbReference type="ARBA" id="ARBA00022679"/>
    </source>
</evidence>
<dbReference type="InterPro" id="IPR029063">
    <property type="entry name" value="SAM-dependent_MTases_sf"/>
</dbReference>
<comment type="caution">
    <text evidence="4">The sequence shown here is derived from an EMBL/GenBank/DDBJ whole genome shotgun (WGS) entry which is preliminary data.</text>
</comment>
<dbReference type="AlphaFoldDB" id="A0A497EXX4"/>
<dbReference type="GO" id="GO:0006400">
    <property type="term" value="P:tRNA modification"/>
    <property type="evidence" value="ECO:0007669"/>
    <property type="project" value="UniProtKB-ARBA"/>
</dbReference>
<dbReference type="EMBL" id="QMQX01000099">
    <property type="protein sequence ID" value="RLE51570.1"/>
    <property type="molecule type" value="Genomic_DNA"/>
</dbReference>
<feature type="domain" description="Methyltransferase type 11" evidence="3">
    <location>
        <begin position="43"/>
        <end position="142"/>
    </location>
</feature>
<dbReference type="PANTHER" id="PTHR13069:SF21">
    <property type="entry name" value="ALKYLATED DNA REPAIR PROTEIN ALKB HOMOLOG 8"/>
    <property type="match status" value="1"/>
</dbReference>
<name>A0A497EXX4_9CREN</name>
<dbReference type="InterPro" id="IPR051422">
    <property type="entry name" value="AlkB_tRNA_MeTrf/Diox"/>
</dbReference>
<dbReference type="GO" id="GO:0008757">
    <property type="term" value="F:S-adenosylmethionine-dependent methyltransferase activity"/>
    <property type="evidence" value="ECO:0007669"/>
    <property type="project" value="InterPro"/>
</dbReference>
<accession>A0A497EXX4</accession>
<evidence type="ECO:0000313" key="4">
    <source>
        <dbReference type="EMBL" id="RLE51570.1"/>
    </source>
</evidence>
<dbReference type="GO" id="GO:0032259">
    <property type="term" value="P:methylation"/>
    <property type="evidence" value="ECO:0007669"/>
    <property type="project" value="UniProtKB-KW"/>
</dbReference>
<organism evidence="4 5">
    <name type="scientific">Thermoproteota archaeon</name>
    <dbReference type="NCBI Taxonomy" id="2056631"/>
    <lineage>
        <taxon>Archaea</taxon>
        <taxon>Thermoproteota</taxon>
    </lineage>
</organism>
<dbReference type="Proteomes" id="UP000272051">
    <property type="component" value="Unassembled WGS sequence"/>
</dbReference>
<dbReference type="InterPro" id="IPR013216">
    <property type="entry name" value="Methyltransf_11"/>
</dbReference>
<evidence type="ECO:0000313" key="5">
    <source>
        <dbReference type="Proteomes" id="UP000272051"/>
    </source>
</evidence>
<sequence>MKRSIEIKKELMRVFDEIAEEFDVKRTKPWPEAEKLLGFKLILDVGAGSGRHALYLANHGLEVVAADLSKHMMKILSVKARKMGLADKVHVVCCDACNLPFKDGVFDGVLSLATIHHIPSEGERLKAMVEAKRVLKLHGMVVVSVWAVFQPRFFKKLPGMFVSRILGKVESFGDVYIPWKSRKGVFNRFHHLFTRRELLKLVKEAGITVREAYGRRFTMRFFAENHVVIAEKI</sequence>
<proteinExistence type="predicted"/>
<dbReference type="PANTHER" id="PTHR13069">
    <property type="entry name" value="ALKYLATED DNA REPAIR PROTEIN ALKB HOMOLOG 8"/>
    <property type="match status" value="1"/>
</dbReference>
<evidence type="ECO:0000259" key="3">
    <source>
        <dbReference type="Pfam" id="PF08241"/>
    </source>
</evidence>
<protein>
    <recommendedName>
        <fullName evidence="3">Methyltransferase type 11 domain-containing protein</fullName>
    </recommendedName>
</protein>
<dbReference type="CDD" id="cd02440">
    <property type="entry name" value="AdoMet_MTases"/>
    <property type="match status" value="1"/>
</dbReference>
<keyword evidence="1" id="KW-0489">Methyltransferase</keyword>
<dbReference type="Gene3D" id="3.40.50.150">
    <property type="entry name" value="Vaccinia Virus protein VP39"/>
    <property type="match status" value="1"/>
</dbReference>
<dbReference type="Pfam" id="PF08241">
    <property type="entry name" value="Methyltransf_11"/>
    <property type="match status" value="1"/>
</dbReference>
<reference evidence="4 5" key="1">
    <citation type="submission" date="2018-06" db="EMBL/GenBank/DDBJ databases">
        <title>Extensive metabolic versatility and redundancy in microbially diverse, dynamic hydrothermal sediments.</title>
        <authorList>
            <person name="Dombrowski N."/>
            <person name="Teske A."/>
            <person name="Baker B.J."/>
        </authorList>
    </citation>
    <scope>NUCLEOTIDE SEQUENCE [LARGE SCALE GENOMIC DNA]</scope>
    <source>
        <strain evidence="4">B34_G17</strain>
    </source>
</reference>
<gene>
    <name evidence="4" type="ORF">DRJ33_05650</name>
</gene>
<dbReference type="SUPFAM" id="SSF53335">
    <property type="entry name" value="S-adenosyl-L-methionine-dependent methyltransferases"/>
    <property type="match status" value="1"/>
</dbReference>
<keyword evidence="2" id="KW-0808">Transferase</keyword>
<dbReference type="GO" id="GO:0008175">
    <property type="term" value="F:tRNA methyltransferase activity"/>
    <property type="evidence" value="ECO:0007669"/>
    <property type="project" value="UniProtKB-ARBA"/>
</dbReference>
<evidence type="ECO:0000256" key="1">
    <source>
        <dbReference type="ARBA" id="ARBA00022603"/>
    </source>
</evidence>